<feature type="domain" description="Toprim" evidence="8">
    <location>
        <begin position="239"/>
        <end position="314"/>
    </location>
</feature>
<keyword evidence="5" id="KW-0235">DNA replication</keyword>
<dbReference type="GO" id="GO:1990077">
    <property type="term" value="C:primosome complex"/>
    <property type="evidence" value="ECO:0007669"/>
    <property type="project" value="UniProtKB-KW"/>
</dbReference>
<protein>
    <submittedName>
        <fullName evidence="9">Topoisomerase</fullName>
    </submittedName>
</protein>
<dbReference type="Proteomes" id="UP000839924">
    <property type="component" value="Unassembled WGS sequence"/>
</dbReference>
<evidence type="ECO:0000259" key="8">
    <source>
        <dbReference type="Pfam" id="PF13362"/>
    </source>
</evidence>
<dbReference type="GO" id="GO:0016779">
    <property type="term" value="F:nucleotidyltransferase activity"/>
    <property type="evidence" value="ECO:0007669"/>
    <property type="project" value="UniProtKB-KW"/>
</dbReference>
<keyword evidence="6" id="KW-0804">Transcription</keyword>
<reference evidence="9" key="1">
    <citation type="submission" date="2018-07" db="EMBL/GenBank/DDBJ databases">
        <authorList>
            <consortium name="PulseNet: The National Subtyping Network for Foodborne Disease Surveillance"/>
            <person name="Tarr C.L."/>
            <person name="Trees E."/>
            <person name="Katz L.S."/>
            <person name="Carleton-Romer H.A."/>
            <person name="Stroika S."/>
            <person name="Kucerova Z."/>
            <person name="Roache K.F."/>
            <person name="Sabol A.L."/>
            <person name="Besser J."/>
            <person name="Gerner-Smidt P."/>
        </authorList>
    </citation>
    <scope>NUCLEOTIDE SEQUENCE [LARGE SCALE GENOMIC DNA]</scope>
    <source>
        <strain evidence="9">2012K-0227</strain>
    </source>
</reference>
<dbReference type="GO" id="GO:0000428">
    <property type="term" value="C:DNA-directed RNA polymerase complex"/>
    <property type="evidence" value="ECO:0007669"/>
    <property type="project" value="UniProtKB-KW"/>
</dbReference>
<evidence type="ECO:0000256" key="1">
    <source>
        <dbReference type="ARBA" id="ARBA00022478"/>
    </source>
</evidence>
<accession>A0A5U2RIZ2</accession>
<sequence>MTDAKVIDAIRQVAAAAAMQAEILVPEWLPEGRRRGSEWVSRNPTRADRHAGSFTVSLVDGCWHDFATGDSGGDPVSLLAYLMNVRQYDAARMVADRMGLVIPALGKPDLLTPEQRHAQRERLEAAEREAQRLRDAESRQRQREQKLTACHAFDLMNNAGQPDPHHPYLSRKRLQPFSLYQSGRDLLVPLYNIRGELVNIQTIGPDGRKLFLRNGQVQGAFHIVGDFDLMAPDAPPYEVYICEGWATGAALYQGWNVRAVACAMNAGNLKHVAAALRDRYGSAIQLVIAADDDRTSKDNPGMKAASEAALLVGCMMSAPDWPPGAPENLSDFNDLMLWEMEHEQ</sequence>
<evidence type="ECO:0000256" key="4">
    <source>
        <dbReference type="ARBA" id="ARBA00022695"/>
    </source>
</evidence>
<dbReference type="SUPFAM" id="SSF57783">
    <property type="entry name" value="Zinc beta-ribbon"/>
    <property type="match status" value="1"/>
</dbReference>
<keyword evidence="3" id="KW-0808">Transferase</keyword>
<gene>
    <name evidence="9" type="ORF">ND68_12840</name>
</gene>
<dbReference type="GO" id="GO:0008270">
    <property type="term" value="F:zinc ion binding"/>
    <property type="evidence" value="ECO:0007669"/>
    <property type="project" value="InterPro"/>
</dbReference>
<dbReference type="GO" id="GO:0003677">
    <property type="term" value="F:DNA binding"/>
    <property type="evidence" value="ECO:0007669"/>
    <property type="project" value="InterPro"/>
</dbReference>
<feature type="region of interest" description="Disordered" evidence="7">
    <location>
        <begin position="112"/>
        <end position="141"/>
    </location>
</feature>
<dbReference type="Gene3D" id="3.90.580.10">
    <property type="entry name" value="Zinc finger, CHC2-type domain"/>
    <property type="match status" value="1"/>
</dbReference>
<proteinExistence type="predicted"/>
<evidence type="ECO:0000313" key="9">
    <source>
        <dbReference type="EMBL" id="EBP1763263.1"/>
    </source>
</evidence>
<keyword evidence="9" id="KW-0413">Isomerase</keyword>
<dbReference type="InterPro" id="IPR006171">
    <property type="entry name" value="TOPRIM_dom"/>
</dbReference>
<keyword evidence="2" id="KW-0639">Primosome</keyword>
<evidence type="ECO:0000256" key="3">
    <source>
        <dbReference type="ARBA" id="ARBA00022679"/>
    </source>
</evidence>
<evidence type="ECO:0000256" key="6">
    <source>
        <dbReference type="ARBA" id="ARBA00023163"/>
    </source>
</evidence>
<organism evidence="9">
    <name type="scientific">Salmonella enterica</name>
    <name type="common">Salmonella choleraesuis</name>
    <dbReference type="NCBI Taxonomy" id="28901"/>
    <lineage>
        <taxon>Bacteria</taxon>
        <taxon>Pseudomonadati</taxon>
        <taxon>Pseudomonadota</taxon>
        <taxon>Gammaproteobacteria</taxon>
        <taxon>Enterobacterales</taxon>
        <taxon>Enterobacteriaceae</taxon>
        <taxon>Salmonella</taxon>
    </lineage>
</organism>
<name>A0A5U2RIZ2_SALER</name>
<evidence type="ECO:0000256" key="5">
    <source>
        <dbReference type="ARBA" id="ARBA00022705"/>
    </source>
</evidence>
<evidence type="ECO:0000256" key="2">
    <source>
        <dbReference type="ARBA" id="ARBA00022515"/>
    </source>
</evidence>
<dbReference type="AlphaFoldDB" id="A0A5U2RIZ2"/>
<dbReference type="CDD" id="cd01029">
    <property type="entry name" value="TOPRIM_primases"/>
    <property type="match status" value="1"/>
</dbReference>
<keyword evidence="4" id="KW-0548">Nucleotidyltransferase</keyword>
<dbReference type="InterPro" id="IPR036977">
    <property type="entry name" value="DNA_primase_Znf_CHC2"/>
</dbReference>
<dbReference type="GO" id="GO:0006269">
    <property type="term" value="P:DNA replication, synthesis of primer"/>
    <property type="evidence" value="ECO:0007669"/>
    <property type="project" value="UniProtKB-KW"/>
</dbReference>
<dbReference type="InterPro" id="IPR034154">
    <property type="entry name" value="TOPRIM_DnaG/twinkle"/>
</dbReference>
<keyword evidence="1" id="KW-0240">DNA-directed RNA polymerase</keyword>
<evidence type="ECO:0000256" key="7">
    <source>
        <dbReference type="SAM" id="MobiDB-lite"/>
    </source>
</evidence>
<comment type="caution">
    <text evidence="9">The sequence shown here is derived from an EMBL/GenBank/DDBJ whole genome shotgun (WGS) entry which is preliminary data.</text>
</comment>
<feature type="compositionally biased region" description="Basic and acidic residues" evidence="7">
    <location>
        <begin position="114"/>
        <end position="141"/>
    </location>
</feature>
<dbReference type="EMBL" id="AAGKWS010000005">
    <property type="protein sequence ID" value="EBP1763263.1"/>
    <property type="molecule type" value="Genomic_DNA"/>
</dbReference>
<dbReference type="GO" id="GO:0016853">
    <property type="term" value="F:isomerase activity"/>
    <property type="evidence" value="ECO:0007669"/>
    <property type="project" value="UniProtKB-KW"/>
</dbReference>
<dbReference type="Pfam" id="PF13362">
    <property type="entry name" value="Toprim_3"/>
    <property type="match status" value="1"/>
</dbReference>